<feature type="compositionally biased region" description="Gly residues" evidence="3">
    <location>
        <begin position="524"/>
        <end position="537"/>
    </location>
</feature>
<feature type="compositionally biased region" description="Polar residues" evidence="3">
    <location>
        <begin position="163"/>
        <end position="183"/>
    </location>
</feature>
<dbReference type="PANTHER" id="PTHR35144">
    <property type="entry name" value="MEIOSIS-SPECIFIC TRANSCRIPTION FACTOR NDT80"/>
    <property type="match status" value="1"/>
</dbReference>
<dbReference type="Pfam" id="PF05224">
    <property type="entry name" value="NDT80_PhoG"/>
    <property type="match status" value="1"/>
</dbReference>
<feature type="compositionally biased region" description="Basic and acidic residues" evidence="3">
    <location>
        <begin position="360"/>
        <end position="371"/>
    </location>
</feature>
<accession>A0AB34L425</accession>
<sequence length="698" mass="74224">MGSALTMEPGTLLQQQLPLHNDYSLSSNPDALDQFPGHAHHSSYTTNGSVEPLRRDISLVQQSTGAFAYATSGNTAGPRYVPSRNVAPDGRSYPATQNLTDSGSGSISTSPSSAASSLAYNNYQQANHYTGSVVPSYPGPVPLAQPFVPQSYTGARAPSILDGSTQSILSPSTRSPLSGATNATDRDVYANASPYLARNALSPSVQSSYPHYADPSRSILTAAAAGLSLTGVPSSGPTHMATPGAHAYGGMQNESLSFPWPNLEVLLELHCGDMPVTPEVHAKVEKGFFLSTVDDKWTCYRRNYFSVNCHFELHPNISNGRLTIKRNNHTEQVMAMGMRLSAAVDGSQGKSIELVQHTPKRDAGPKNKIDVTKVSPTPTGRMDSTISPHGVYQVPMHTFHATGHPPGPILPFQSKPDDTSLSQPDSTPTMSQFNMNSNGAAHIPLPGSSTTHTFERIQFKQATANNGKRRASQQYFHLVVELFVDIRKGENDTPSWVKIAQRVSEKIVVRGRSPSHYQNEGQNGTSGRGGSTGSSGGYSTGGASFGAMNAGGFRGAGSHYSGGNGGINGYRANHYGLGIPLGDPGSHSGSSSSSIDGGPVDGYPVETVMSDADRLALHEHSGYQYYPSTIYEGMPTQLPPLGKIESNARFSTEPRQYAVKTEYSDAIPGAQYSASGIGRFQGVDSSRGYYPDLQTGCH</sequence>
<dbReference type="GO" id="GO:0051321">
    <property type="term" value="P:meiotic cell cycle"/>
    <property type="evidence" value="ECO:0007669"/>
    <property type="project" value="TreeGrafter"/>
</dbReference>
<dbReference type="Proteomes" id="UP000803884">
    <property type="component" value="Unassembled WGS sequence"/>
</dbReference>
<dbReference type="EMBL" id="JAAQHG020000002">
    <property type="protein sequence ID" value="KAL1590358.1"/>
    <property type="molecule type" value="Genomic_DNA"/>
</dbReference>
<reference evidence="5 6" key="1">
    <citation type="journal article" date="2020" name="Microbiol. Resour. Announc.">
        <title>Draft Genome Sequence of a Cladosporium Species Isolated from the Mesophotic Ascidian Didemnum maculosum.</title>
        <authorList>
            <person name="Gioti A."/>
            <person name="Siaperas R."/>
            <person name="Nikolaivits E."/>
            <person name="Le Goff G."/>
            <person name="Ouazzani J."/>
            <person name="Kotoulas G."/>
            <person name="Topakas E."/>
        </authorList>
    </citation>
    <scope>NUCLEOTIDE SEQUENCE [LARGE SCALE GENOMIC DNA]</scope>
    <source>
        <strain evidence="5 6">TM138-S3</strain>
    </source>
</reference>
<evidence type="ECO:0000313" key="6">
    <source>
        <dbReference type="Proteomes" id="UP000803884"/>
    </source>
</evidence>
<dbReference type="InterPro" id="IPR008967">
    <property type="entry name" value="p53-like_TF_DNA-bd_sf"/>
</dbReference>
<dbReference type="InterPro" id="IPR024061">
    <property type="entry name" value="NDT80_DNA-bd_dom"/>
</dbReference>
<comment type="caution">
    <text evidence="5">The sequence shown here is derived from an EMBL/GenBank/DDBJ whole genome shotgun (WGS) entry which is preliminary data.</text>
</comment>
<proteinExistence type="predicted"/>
<feature type="region of interest" description="Disordered" evidence="3">
    <location>
        <begin position="163"/>
        <end position="184"/>
    </location>
</feature>
<evidence type="ECO:0000256" key="2">
    <source>
        <dbReference type="PROSITE-ProRule" id="PRU00850"/>
    </source>
</evidence>
<dbReference type="InterPro" id="IPR037141">
    <property type="entry name" value="NDT80_DNA-bd_dom_sf"/>
</dbReference>
<gene>
    <name evidence="5" type="ORF">WHR41_00878</name>
</gene>
<name>A0AB34L425_9PEZI</name>
<feature type="region of interest" description="Disordered" evidence="3">
    <location>
        <begin position="21"/>
        <end position="50"/>
    </location>
</feature>
<evidence type="ECO:0000256" key="1">
    <source>
        <dbReference type="ARBA" id="ARBA00023125"/>
    </source>
</evidence>
<feature type="compositionally biased region" description="Polar residues" evidence="3">
    <location>
        <begin position="374"/>
        <end position="386"/>
    </location>
</feature>
<feature type="region of interest" description="Disordered" evidence="3">
    <location>
        <begin position="360"/>
        <end position="386"/>
    </location>
</feature>
<feature type="domain" description="NDT80" evidence="4">
    <location>
        <begin position="203"/>
        <end position="521"/>
    </location>
</feature>
<organism evidence="5 6">
    <name type="scientific">Cladosporium halotolerans</name>
    <dbReference type="NCBI Taxonomy" id="1052096"/>
    <lineage>
        <taxon>Eukaryota</taxon>
        <taxon>Fungi</taxon>
        <taxon>Dikarya</taxon>
        <taxon>Ascomycota</taxon>
        <taxon>Pezizomycotina</taxon>
        <taxon>Dothideomycetes</taxon>
        <taxon>Dothideomycetidae</taxon>
        <taxon>Cladosporiales</taxon>
        <taxon>Cladosporiaceae</taxon>
        <taxon>Cladosporium</taxon>
    </lineage>
</organism>
<dbReference type="RefSeq" id="XP_069233463.1">
    <property type="nucleotide sequence ID" value="XM_069369484.1"/>
</dbReference>
<dbReference type="SUPFAM" id="SSF49417">
    <property type="entry name" value="p53-like transcription factors"/>
    <property type="match status" value="1"/>
</dbReference>
<protein>
    <recommendedName>
        <fullName evidence="4">NDT80 domain-containing protein</fullName>
    </recommendedName>
</protein>
<dbReference type="GO" id="GO:0003677">
    <property type="term" value="F:DNA binding"/>
    <property type="evidence" value="ECO:0007669"/>
    <property type="project" value="UniProtKB-KW"/>
</dbReference>
<evidence type="ECO:0000313" key="5">
    <source>
        <dbReference type="EMBL" id="KAL1590358.1"/>
    </source>
</evidence>
<feature type="DNA-binding region" description="NDT80" evidence="2">
    <location>
        <begin position="203"/>
        <end position="521"/>
    </location>
</feature>
<evidence type="ECO:0000256" key="3">
    <source>
        <dbReference type="SAM" id="MobiDB-lite"/>
    </source>
</evidence>
<dbReference type="GO" id="GO:0000228">
    <property type="term" value="C:nuclear chromosome"/>
    <property type="evidence" value="ECO:0007669"/>
    <property type="project" value="TreeGrafter"/>
</dbReference>
<dbReference type="GeneID" id="96002322"/>
<keyword evidence="1 2" id="KW-0238">DNA-binding</keyword>
<dbReference type="InterPro" id="IPR052605">
    <property type="entry name" value="Fungal_trans_regulator"/>
</dbReference>
<dbReference type="AlphaFoldDB" id="A0AB34L425"/>
<feature type="region of interest" description="Disordered" evidence="3">
    <location>
        <begin position="510"/>
        <end position="537"/>
    </location>
</feature>
<evidence type="ECO:0000259" key="4">
    <source>
        <dbReference type="PROSITE" id="PS51517"/>
    </source>
</evidence>
<dbReference type="GO" id="GO:0003700">
    <property type="term" value="F:DNA-binding transcription factor activity"/>
    <property type="evidence" value="ECO:0007669"/>
    <property type="project" value="UniProtKB-UniRule"/>
</dbReference>
<feature type="compositionally biased region" description="Low complexity" evidence="3">
    <location>
        <begin position="102"/>
        <end position="114"/>
    </location>
</feature>
<feature type="region of interest" description="Disordered" evidence="3">
    <location>
        <begin position="85"/>
        <end position="114"/>
    </location>
</feature>
<keyword evidence="6" id="KW-1185">Reference proteome</keyword>
<dbReference type="Gene3D" id="2.60.40.1390">
    <property type="entry name" value="NDT80 DNA-binding domain"/>
    <property type="match status" value="1"/>
</dbReference>
<dbReference type="PROSITE" id="PS51517">
    <property type="entry name" value="NDT80"/>
    <property type="match status" value="1"/>
</dbReference>
<dbReference type="GO" id="GO:0045944">
    <property type="term" value="P:positive regulation of transcription by RNA polymerase II"/>
    <property type="evidence" value="ECO:0007669"/>
    <property type="project" value="TreeGrafter"/>
</dbReference>
<dbReference type="PANTHER" id="PTHR35144:SF2">
    <property type="entry name" value="MEIOSIS-SPECIFIC TRANSCRIPTION FACTOR NDT80"/>
    <property type="match status" value="1"/>
</dbReference>